<accession>A0A9X9S2D6</accession>
<protein>
    <submittedName>
        <fullName evidence="1">MoaD/ThiS family protein</fullName>
    </submittedName>
</protein>
<proteinExistence type="predicted"/>
<dbReference type="AlphaFoldDB" id="A0A9X9S2D6"/>
<dbReference type="KEGG" id="mou:OU421_07380"/>
<gene>
    <name evidence="1" type="ORF">OU421_07380</name>
</gene>
<dbReference type="GeneID" id="76834912"/>
<name>A0A9X9S2D6_METOG</name>
<dbReference type="EMBL" id="CP113361">
    <property type="protein sequence ID" value="WAI00255.1"/>
    <property type="molecule type" value="Genomic_DNA"/>
</dbReference>
<organism evidence="1 2">
    <name type="scientific">Methanogenium organophilum</name>
    <dbReference type="NCBI Taxonomy" id="2199"/>
    <lineage>
        <taxon>Archaea</taxon>
        <taxon>Methanobacteriati</taxon>
        <taxon>Methanobacteriota</taxon>
        <taxon>Stenosarchaea group</taxon>
        <taxon>Methanomicrobia</taxon>
        <taxon>Methanomicrobiales</taxon>
        <taxon>Methanomicrobiaceae</taxon>
        <taxon>Methanogenium</taxon>
    </lineage>
</organism>
<dbReference type="Pfam" id="PF02597">
    <property type="entry name" value="ThiS"/>
    <property type="match status" value="1"/>
</dbReference>
<dbReference type="Proteomes" id="UP001163096">
    <property type="component" value="Chromosome"/>
</dbReference>
<keyword evidence="2" id="KW-1185">Reference proteome</keyword>
<dbReference type="Gene3D" id="3.10.20.30">
    <property type="match status" value="1"/>
</dbReference>
<reference evidence="1" key="1">
    <citation type="submission" date="2022-11" db="EMBL/GenBank/DDBJ databases">
        <title>Complete genome sequence of Methanogenium organophilum DSM 3596.</title>
        <authorList>
            <person name="Chen S.-C."/>
            <person name="Lai S.-J."/>
            <person name="You Y.-T."/>
        </authorList>
    </citation>
    <scope>NUCLEOTIDE SEQUENCE</scope>
    <source>
        <strain evidence="1">DSM 3596</strain>
    </source>
</reference>
<dbReference type="InterPro" id="IPR012675">
    <property type="entry name" value="Beta-grasp_dom_sf"/>
</dbReference>
<evidence type="ECO:0000313" key="2">
    <source>
        <dbReference type="Proteomes" id="UP001163096"/>
    </source>
</evidence>
<dbReference type="SUPFAM" id="SSF54285">
    <property type="entry name" value="MoaD/ThiS"/>
    <property type="match status" value="1"/>
</dbReference>
<dbReference type="RefSeq" id="WP_268185428.1">
    <property type="nucleotide sequence ID" value="NZ_CP113361.1"/>
</dbReference>
<dbReference type="InterPro" id="IPR003749">
    <property type="entry name" value="ThiS/MoaD-like"/>
</dbReference>
<dbReference type="InterPro" id="IPR016155">
    <property type="entry name" value="Mopterin_synth/thiamin_S_b"/>
</dbReference>
<sequence>MKITIRSFARFREIFGEARTIETTGDAKPKNVLYSLCEDEGCTELLFVPDGTLHPHITVMLNGKRLSARETEETTLTAGDVLVIYPPVSGG</sequence>
<evidence type="ECO:0000313" key="1">
    <source>
        <dbReference type="EMBL" id="WAI00255.1"/>
    </source>
</evidence>
<dbReference type="CDD" id="cd17040">
    <property type="entry name" value="Ubl_MoaD_like"/>
    <property type="match status" value="1"/>
</dbReference>